<dbReference type="Pfam" id="PF03323">
    <property type="entry name" value="GerA"/>
    <property type="match status" value="1"/>
</dbReference>
<evidence type="ECO:0000256" key="2">
    <source>
        <dbReference type="ARBA" id="ARBA00023136"/>
    </source>
</evidence>
<evidence type="ECO:0000313" key="4">
    <source>
        <dbReference type="EMBL" id="RKD34699.1"/>
    </source>
</evidence>
<keyword evidence="3" id="KW-1133">Transmembrane helix</keyword>
<evidence type="ECO:0000256" key="3">
    <source>
        <dbReference type="SAM" id="Phobius"/>
    </source>
</evidence>
<feature type="transmembrane region" description="Helical" evidence="3">
    <location>
        <begin position="330"/>
        <end position="348"/>
    </location>
</feature>
<comment type="similarity">
    <text evidence="1">Belongs to the GerABKA family.</text>
</comment>
<dbReference type="InterPro" id="IPR050768">
    <property type="entry name" value="UPF0353/GerABKA_families"/>
</dbReference>
<dbReference type="EMBL" id="MCIB01000001">
    <property type="protein sequence ID" value="RKD34699.1"/>
    <property type="molecule type" value="Genomic_DNA"/>
</dbReference>
<dbReference type="PIRSF" id="PIRSF005690">
    <property type="entry name" value="GerBA"/>
    <property type="match status" value="1"/>
</dbReference>
<name>A0A419TB37_9FIRM</name>
<dbReference type="PANTHER" id="PTHR22550:SF9">
    <property type="entry name" value="STAGE V SPORULATION PROTEIN AF"/>
    <property type="match status" value="1"/>
</dbReference>
<dbReference type="Proteomes" id="UP000284177">
    <property type="component" value="Unassembled WGS sequence"/>
</dbReference>
<feature type="transmembrane region" description="Helical" evidence="3">
    <location>
        <begin position="413"/>
        <end position="439"/>
    </location>
</feature>
<keyword evidence="2 3" id="KW-0472">Membrane</keyword>
<organism evidence="4 5">
    <name type="scientific">Thermohalobacter berrensis</name>
    <dbReference type="NCBI Taxonomy" id="99594"/>
    <lineage>
        <taxon>Bacteria</taxon>
        <taxon>Bacillati</taxon>
        <taxon>Bacillota</taxon>
        <taxon>Tissierellia</taxon>
        <taxon>Tissierellales</taxon>
        <taxon>Thermohalobacteraceae</taxon>
        <taxon>Thermohalobacter</taxon>
    </lineage>
</organism>
<dbReference type="GO" id="GO:0009847">
    <property type="term" value="P:spore germination"/>
    <property type="evidence" value="ECO:0007669"/>
    <property type="project" value="InterPro"/>
</dbReference>
<feature type="transmembrane region" description="Helical" evidence="3">
    <location>
        <begin position="386"/>
        <end position="406"/>
    </location>
</feature>
<keyword evidence="3" id="KW-0812">Transmembrane</keyword>
<comment type="caution">
    <text evidence="4">The sequence shown here is derived from an EMBL/GenBank/DDBJ whole genome shotgun (WGS) entry which is preliminary data.</text>
</comment>
<dbReference type="AlphaFoldDB" id="A0A419TB37"/>
<protein>
    <submittedName>
        <fullName evidence="4">Spore gernimation protein GerA</fullName>
    </submittedName>
</protein>
<dbReference type="PANTHER" id="PTHR22550">
    <property type="entry name" value="SPORE GERMINATION PROTEIN"/>
    <property type="match status" value="1"/>
</dbReference>
<sequence>MELIKVVEMKTSFGERVKDLEEKLGVNKSFDIIKREINIDGKKLVAFFIDGFVKDDMMFWILSFLQKSKREEIVPNTITKLITTKIPYVECDSEKDLQKIEYFILSGAAALFIDGVEEAIIVDTRTYPARGPEEPDLEKVTRGSRDGFVETIVFNTALIRRRVRDPNLRFELLNVGKRSQTDIAIGYMEDITNEDLIKSLKDKLKKIETDSLVMAEKSLEEYILGRNWNPLPQAKFTERPDVAAAHLLEGHVIIIVDTTPSVMILPVTMFHFTQHAEDYYQNPAIGTYIRWIRFLAMILSYMLPALWLLLVNNKTILPEALSFIGPKKTGTIPLLIQFIILEIGLDLLRIASIHTPNALTTSLGIIGALLLSEFAVKVGWFIPETVLYGAIAGIGMFATPSIEFAMAIRIFRLILVVFTGLLDIYGFIAGLLIFIVTILRTKSFGGINYLWPLIPFNKKALTTILMRKPIPEVRLRPEILKVKDKDSSPPKDKNN</sequence>
<dbReference type="InterPro" id="IPR004995">
    <property type="entry name" value="Spore_Ger"/>
</dbReference>
<accession>A0A419TB37</accession>
<feature type="transmembrane region" description="Helical" evidence="3">
    <location>
        <begin position="360"/>
        <end position="380"/>
    </location>
</feature>
<keyword evidence="5" id="KW-1185">Reference proteome</keyword>
<dbReference type="GO" id="GO:0016020">
    <property type="term" value="C:membrane"/>
    <property type="evidence" value="ECO:0007669"/>
    <property type="project" value="InterPro"/>
</dbReference>
<evidence type="ECO:0000313" key="5">
    <source>
        <dbReference type="Proteomes" id="UP000284177"/>
    </source>
</evidence>
<feature type="transmembrane region" description="Helical" evidence="3">
    <location>
        <begin position="291"/>
        <end position="310"/>
    </location>
</feature>
<proteinExistence type="inferred from homology"/>
<gene>
    <name evidence="4" type="ORF">BET03_02420</name>
</gene>
<reference evidence="4 5" key="1">
    <citation type="submission" date="2016-08" db="EMBL/GenBank/DDBJ databases">
        <title>Novel Firmicutes and Novel Genomes.</title>
        <authorList>
            <person name="Poppleton D.I."/>
            <person name="Gribaldo S."/>
        </authorList>
    </citation>
    <scope>NUCLEOTIDE SEQUENCE [LARGE SCALE GENOMIC DNA]</scope>
    <source>
        <strain evidence="4 5">CTT3</strain>
    </source>
</reference>
<evidence type="ECO:0000256" key="1">
    <source>
        <dbReference type="ARBA" id="ARBA00005278"/>
    </source>
</evidence>